<accession>A0A0D2M2C5</accession>
<keyword evidence="3" id="KW-0633">Potassium transport</keyword>
<dbReference type="SUPFAM" id="SSF51206">
    <property type="entry name" value="cAMP-binding domain-like"/>
    <property type="match status" value="1"/>
</dbReference>
<evidence type="ECO:0000256" key="4">
    <source>
        <dbReference type="ARBA" id="ARBA00022882"/>
    </source>
</evidence>
<evidence type="ECO:0000256" key="7">
    <source>
        <dbReference type="SAM" id="Phobius"/>
    </source>
</evidence>
<dbReference type="RefSeq" id="XP_013896824.1">
    <property type="nucleotide sequence ID" value="XM_014041370.1"/>
</dbReference>
<dbReference type="InterPro" id="IPR018490">
    <property type="entry name" value="cNMP-bd_dom_sf"/>
</dbReference>
<feature type="domain" description="Ion transport" evidence="8">
    <location>
        <begin position="24"/>
        <end position="240"/>
    </location>
</feature>
<dbReference type="Proteomes" id="UP000054498">
    <property type="component" value="Unassembled WGS sequence"/>
</dbReference>
<dbReference type="InterPro" id="IPR005821">
    <property type="entry name" value="Ion_trans_dom"/>
</dbReference>
<dbReference type="AlphaFoldDB" id="A0A0D2M2C5"/>
<keyword evidence="6 7" id="KW-0472">Membrane</keyword>
<dbReference type="SUPFAM" id="SSF81324">
    <property type="entry name" value="Voltage-gated potassium channels"/>
    <property type="match status" value="1"/>
</dbReference>
<evidence type="ECO:0000256" key="3">
    <source>
        <dbReference type="ARBA" id="ARBA00022826"/>
    </source>
</evidence>
<evidence type="ECO:0000256" key="5">
    <source>
        <dbReference type="ARBA" id="ARBA00022989"/>
    </source>
</evidence>
<keyword evidence="4" id="KW-0407">Ion channel</keyword>
<feature type="transmembrane region" description="Helical" evidence="7">
    <location>
        <begin position="186"/>
        <end position="203"/>
    </location>
</feature>
<keyword evidence="3" id="KW-0631">Potassium channel</keyword>
<dbReference type="Pfam" id="PF00520">
    <property type="entry name" value="Ion_trans"/>
    <property type="match status" value="1"/>
</dbReference>
<gene>
    <name evidence="9" type="ORF">MNEG_10156</name>
</gene>
<reference evidence="9 10" key="1">
    <citation type="journal article" date="2013" name="BMC Genomics">
        <title>Reconstruction of the lipid metabolism for the microalga Monoraphidium neglectum from its genome sequence reveals characteristics suitable for biofuel production.</title>
        <authorList>
            <person name="Bogen C."/>
            <person name="Al-Dilaimi A."/>
            <person name="Albersmeier A."/>
            <person name="Wichmann J."/>
            <person name="Grundmann M."/>
            <person name="Rupp O."/>
            <person name="Lauersen K.J."/>
            <person name="Blifernez-Klassen O."/>
            <person name="Kalinowski J."/>
            <person name="Goesmann A."/>
            <person name="Mussgnug J.H."/>
            <person name="Kruse O."/>
        </authorList>
    </citation>
    <scope>NUCLEOTIDE SEQUENCE [LARGE SCALE GENOMIC DNA]</scope>
    <source>
        <strain evidence="9 10">SAG 48.87</strain>
    </source>
</reference>
<dbReference type="GeneID" id="25727290"/>
<dbReference type="GO" id="GO:0034702">
    <property type="term" value="C:monoatomic ion channel complex"/>
    <property type="evidence" value="ECO:0007669"/>
    <property type="project" value="UniProtKB-KW"/>
</dbReference>
<dbReference type="Gene3D" id="1.10.287.70">
    <property type="match status" value="1"/>
</dbReference>
<keyword evidence="10" id="KW-1185">Reference proteome</keyword>
<dbReference type="GO" id="GO:0005249">
    <property type="term" value="F:voltage-gated potassium channel activity"/>
    <property type="evidence" value="ECO:0007669"/>
    <property type="project" value="InterPro"/>
</dbReference>
<keyword evidence="5 7" id="KW-1133">Transmembrane helix</keyword>
<keyword evidence="4" id="KW-0813">Transport</keyword>
<sequence length="356" mass="40074">MICEPAFLAFAPNLGFFPVNSPDTIITSLLIVAYALDICLNFFVAYYDEDGTLVTNPRAIARHYAEWQLWVDLITTIPFDWIVLGLRHESTVATRYVSLLRLLRIGRAYRLNKWALFLTNNTSLSLFWLTMLRNGLVLFYCTHIGACVFFYLARQTEGSVVLWLTPAHDAVTGAGGMPDASPFGKYIFSLYWSVVTFATVGYGDIHAQTVEEAAFVTFYIYLNVFVGAYIIGTVTLLVTRADEETGRYRSELAVLEQYGATHRIPKDMLSAMRGHLRLHHSAQEATDERVLAVLPSAMRHRVLGYMYSGVLADSWLLEGVHQKFLDTLLGSAKMEYVMPKVEIVSEGDLVNELRAP</sequence>
<evidence type="ECO:0000256" key="2">
    <source>
        <dbReference type="ARBA" id="ARBA00022692"/>
    </source>
</evidence>
<organism evidence="9 10">
    <name type="scientific">Monoraphidium neglectum</name>
    <dbReference type="NCBI Taxonomy" id="145388"/>
    <lineage>
        <taxon>Eukaryota</taxon>
        <taxon>Viridiplantae</taxon>
        <taxon>Chlorophyta</taxon>
        <taxon>core chlorophytes</taxon>
        <taxon>Chlorophyceae</taxon>
        <taxon>CS clade</taxon>
        <taxon>Sphaeropleales</taxon>
        <taxon>Selenastraceae</taxon>
        <taxon>Monoraphidium</taxon>
    </lineage>
</organism>
<proteinExistence type="predicted"/>
<dbReference type="PANTHER" id="PTHR45743">
    <property type="entry name" value="POTASSIUM CHANNEL AKT1"/>
    <property type="match status" value="1"/>
</dbReference>
<name>A0A0D2M2C5_9CHLO</name>
<dbReference type="PANTHER" id="PTHR45743:SF2">
    <property type="entry name" value="POTASSIUM CHANNEL AKT1"/>
    <property type="match status" value="1"/>
</dbReference>
<evidence type="ECO:0000256" key="1">
    <source>
        <dbReference type="ARBA" id="ARBA00004141"/>
    </source>
</evidence>
<dbReference type="OrthoDB" id="2012993at2759"/>
<keyword evidence="3" id="KW-0630">Potassium</keyword>
<keyword evidence="4" id="KW-0851">Voltage-gated channel</keyword>
<dbReference type="EMBL" id="KK102422">
    <property type="protein sequence ID" value="KIY97804.1"/>
    <property type="molecule type" value="Genomic_DNA"/>
</dbReference>
<evidence type="ECO:0000259" key="8">
    <source>
        <dbReference type="Pfam" id="PF00520"/>
    </source>
</evidence>
<feature type="transmembrane region" description="Helical" evidence="7">
    <location>
        <begin position="111"/>
        <end position="129"/>
    </location>
</feature>
<evidence type="ECO:0000256" key="6">
    <source>
        <dbReference type="ARBA" id="ARBA00023136"/>
    </source>
</evidence>
<feature type="transmembrane region" description="Helical" evidence="7">
    <location>
        <begin position="218"/>
        <end position="239"/>
    </location>
</feature>
<evidence type="ECO:0000313" key="10">
    <source>
        <dbReference type="Proteomes" id="UP000054498"/>
    </source>
</evidence>
<dbReference type="KEGG" id="mng:MNEG_10156"/>
<dbReference type="InterPro" id="IPR045319">
    <property type="entry name" value="KAT/AKT"/>
</dbReference>
<protein>
    <recommendedName>
        <fullName evidence="8">Ion transport domain-containing protein</fullName>
    </recommendedName>
</protein>
<feature type="transmembrane region" description="Helical" evidence="7">
    <location>
        <begin position="135"/>
        <end position="153"/>
    </location>
</feature>
<comment type="subcellular location">
    <subcellularLocation>
        <location evidence="1">Membrane</location>
        <topology evidence="1">Multi-pass membrane protein</topology>
    </subcellularLocation>
</comment>
<keyword evidence="2 7" id="KW-0812">Transmembrane</keyword>
<feature type="transmembrane region" description="Helical" evidence="7">
    <location>
        <begin position="25"/>
        <end position="47"/>
    </location>
</feature>
<keyword evidence="4" id="KW-0406">Ion transport</keyword>
<evidence type="ECO:0000313" key="9">
    <source>
        <dbReference type="EMBL" id="KIY97804.1"/>
    </source>
</evidence>